<dbReference type="GO" id="GO:0006032">
    <property type="term" value="P:chitin catabolic process"/>
    <property type="evidence" value="ECO:0007669"/>
    <property type="project" value="UniProtKB-ARBA"/>
</dbReference>
<dbReference type="GO" id="GO:0046982">
    <property type="term" value="F:protein heterodimerization activity"/>
    <property type="evidence" value="ECO:0007669"/>
    <property type="project" value="InterPro"/>
</dbReference>
<evidence type="ECO:0000256" key="1">
    <source>
        <dbReference type="ARBA" id="ARBA00004123"/>
    </source>
</evidence>
<dbReference type="PANTHER" id="PTHR46469">
    <property type="entry name" value="TRANSCRIPTION INITIATION FACTOR TFIID SUBUNIT 8"/>
    <property type="match status" value="1"/>
</dbReference>
<dbReference type="eggNOG" id="KOG4336">
    <property type="taxonomic scope" value="Eukaryota"/>
</dbReference>
<feature type="region of interest" description="Disordered" evidence="14">
    <location>
        <begin position="240"/>
        <end position="298"/>
    </location>
</feature>
<dbReference type="Proteomes" id="UP000050525">
    <property type="component" value="Unassembled WGS sequence"/>
</dbReference>
<name>A0A151NBT0_ALLMI</name>
<dbReference type="SUPFAM" id="SSF54556">
    <property type="entry name" value="Chitinase insertion domain"/>
    <property type="match status" value="1"/>
</dbReference>
<dbReference type="CDD" id="cd22918">
    <property type="entry name" value="HFD_TAF8"/>
    <property type="match status" value="1"/>
</dbReference>
<dbReference type="InterPro" id="IPR009072">
    <property type="entry name" value="Histone-fold"/>
</dbReference>
<evidence type="ECO:0000313" key="17">
    <source>
        <dbReference type="Proteomes" id="UP000050525"/>
    </source>
</evidence>
<keyword evidence="9" id="KW-0805">Transcription regulation</keyword>
<evidence type="ECO:0000256" key="8">
    <source>
        <dbReference type="ARBA" id="ARBA00022801"/>
    </source>
</evidence>
<dbReference type="PROSITE" id="PS51910">
    <property type="entry name" value="GH18_2"/>
    <property type="match status" value="1"/>
</dbReference>
<dbReference type="InterPro" id="IPR029070">
    <property type="entry name" value="Chitinase_insertion_sf"/>
</dbReference>
<keyword evidence="12" id="KW-0326">Glycosidase</keyword>
<comment type="caution">
    <text evidence="16">The sequence shown here is derived from an EMBL/GenBank/DDBJ whole genome shotgun (WGS) entry which is preliminary data.</text>
</comment>
<feature type="domain" description="GH18" evidence="15">
    <location>
        <begin position="352"/>
        <end position="665"/>
    </location>
</feature>
<comment type="subcellular location">
    <subcellularLocation>
        <location evidence="2">Cytoplasm</location>
    </subcellularLocation>
    <subcellularLocation>
        <location evidence="1">Nucleus</location>
    </subcellularLocation>
</comment>
<keyword evidence="6" id="KW-0963">Cytoplasm</keyword>
<evidence type="ECO:0000256" key="3">
    <source>
        <dbReference type="ARBA" id="ARBA00008767"/>
    </source>
</evidence>
<organism evidence="16 17">
    <name type="scientific">Alligator mississippiensis</name>
    <name type="common">American alligator</name>
    <dbReference type="NCBI Taxonomy" id="8496"/>
    <lineage>
        <taxon>Eukaryota</taxon>
        <taxon>Metazoa</taxon>
        <taxon>Chordata</taxon>
        <taxon>Craniata</taxon>
        <taxon>Vertebrata</taxon>
        <taxon>Euteleostomi</taxon>
        <taxon>Archelosauria</taxon>
        <taxon>Archosauria</taxon>
        <taxon>Crocodylia</taxon>
        <taxon>Alligatoridae</taxon>
        <taxon>Alligatorinae</taxon>
        <taxon>Alligator</taxon>
    </lineage>
</organism>
<dbReference type="InterPro" id="IPR011583">
    <property type="entry name" value="Chitinase_II/V-like_cat"/>
</dbReference>
<evidence type="ECO:0000256" key="2">
    <source>
        <dbReference type="ARBA" id="ARBA00004496"/>
    </source>
</evidence>
<keyword evidence="11" id="KW-0539">Nucleus</keyword>
<feature type="compositionally biased region" description="Polar residues" evidence="14">
    <location>
        <begin position="276"/>
        <end position="288"/>
    </location>
</feature>
<dbReference type="SUPFAM" id="SSF51445">
    <property type="entry name" value="(Trans)glycosidases"/>
    <property type="match status" value="1"/>
</dbReference>
<dbReference type="InterPro" id="IPR006565">
    <property type="entry name" value="BTP"/>
</dbReference>
<evidence type="ECO:0000256" key="11">
    <source>
        <dbReference type="ARBA" id="ARBA00023242"/>
    </source>
</evidence>
<dbReference type="GO" id="GO:0008061">
    <property type="term" value="F:chitin binding"/>
    <property type="evidence" value="ECO:0007669"/>
    <property type="project" value="InterPro"/>
</dbReference>
<dbReference type="InterPro" id="IPR017853">
    <property type="entry name" value="GH"/>
</dbReference>
<evidence type="ECO:0000313" key="16">
    <source>
        <dbReference type="EMBL" id="KYO34241.1"/>
    </source>
</evidence>
<dbReference type="AlphaFoldDB" id="A0A151NBT0"/>
<sequence>MRTAALEPKMADTASGGSSTRSCGKYATTPADNYYLARRRTLQVVVSSLLTEAGFESAEKAAVETLTEMLQSYVSEIGRSAKSYCEHTARTQPTLSDIVVTLVEMGFNVDTLPAYAKRSQRMVITAPPVTNQPVTPKALTAGQNKPHPSHIPSHFPEFPDPHTYIKTPTYREPVSDYQVLREKAASQRRDVERALTRFMAKTGETQSLFKDDVSTFPLIAARPFTIPYLTALLPSELEMQQMEETDSSEQDDQTDTENLPLHMSTDDSGTEKENASVLQQNTSLSGSRNGEENMIDNPYLRPVKKPKIRRKKFPAFHHGEVIKPTVIQLREDPRADSSPWLEPSCEDLGAKGNKVCGFHADKGTSLCHINQHGAPGRHLIGRKDEKRAAVDRLGRFAAVAAGNDKLVTLLAIGGWNFGTQKFTQMVASQANRKTFIDSVIAYLRKFGFDGIDLDFEYPGSRGSPPEDKHRFTILIQEMLDAFTAEAASANKPRLLITAAVSAGKATIDAGYEIAAIGGLLDFISVMTYDFHGGWDPVTGHNSPLYEGCKDQGDFKFFNCKYAMEYWKNNGAPPEKLIMGFPTYGRTFRISGTDHCVGAPASGAGSSGPYTREAGFWAYYEVQYLKENNFGGAMVWAIDLDDFLGTFCNEGKYPLISELKRLLETNGSLVYDEICKCCNYP</sequence>
<evidence type="ECO:0000256" key="9">
    <source>
        <dbReference type="ARBA" id="ARBA00023015"/>
    </source>
</evidence>
<dbReference type="InterPro" id="IPR019473">
    <property type="entry name" value="TFIID_su8_C"/>
</dbReference>
<evidence type="ECO:0000256" key="7">
    <source>
        <dbReference type="ARBA" id="ARBA00022782"/>
    </source>
</evidence>
<gene>
    <name evidence="16" type="primary">TAF8-1</name>
    <name evidence="16" type="ORF">Y1Q_0023684</name>
</gene>
<dbReference type="Gene3D" id="1.10.20.10">
    <property type="entry name" value="Histone, subunit A"/>
    <property type="match status" value="1"/>
</dbReference>
<dbReference type="EMBL" id="AKHW03003562">
    <property type="protein sequence ID" value="KYO34241.1"/>
    <property type="molecule type" value="Genomic_DNA"/>
</dbReference>
<evidence type="ECO:0000259" key="15">
    <source>
        <dbReference type="PROSITE" id="PS51910"/>
    </source>
</evidence>
<dbReference type="SMART" id="SM00576">
    <property type="entry name" value="BTP"/>
    <property type="match status" value="1"/>
</dbReference>
<evidence type="ECO:0000256" key="5">
    <source>
        <dbReference type="ARBA" id="ARBA00022473"/>
    </source>
</evidence>
<evidence type="ECO:0000256" key="12">
    <source>
        <dbReference type="ARBA" id="ARBA00023295"/>
    </source>
</evidence>
<dbReference type="Pfam" id="PF00704">
    <property type="entry name" value="Glyco_hydro_18"/>
    <property type="match status" value="1"/>
</dbReference>
<dbReference type="FunFam" id="1.10.20.10:FF:000031">
    <property type="entry name" value="transcription initiation factor TFIID subunit 8 isoform X2"/>
    <property type="match status" value="1"/>
</dbReference>
<dbReference type="Gene3D" id="3.20.20.80">
    <property type="entry name" value="Glycosidases"/>
    <property type="match status" value="1"/>
</dbReference>
<keyword evidence="5" id="KW-0217">Developmental protein</keyword>
<keyword evidence="17" id="KW-1185">Reference proteome</keyword>
<dbReference type="InterPro" id="IPR001223">
    <property type="entry name" value="Glyco_hydro18_cat"/>
</dbReference>
<accession>A0A151NBT0</accession>
<dbReference type="PANTHER" id="PTHR46469:SF1">
    <property type="entry name" value="TRANSCRIPTION INITIATION FACTOR TFIID SUBUNIT 8"/>
    <property type="match status" value="1"/>
</dbReference>
<dbReference type="PROSITE" id="PS01095">
    <property type="entry name" value="GH18_1"/>
    <property type="match status" value="1"/>
</dbReference>
<dbReference type="GO" id="GO:0005975">
    <property type="term" value="P:carbohydrate metabolic process"/>
    <property type="evidence" value="ECO:0007669"/>
    <property type="project" value="InterPro"/>
</dbReference>
<keyword evidence="8" id="KW-0378">Hydrolase</keyword>
<proteinExistence type="inferred from homology"/>
<dbReference type="InterPro" id="IPR037818">
    <property type="entry name" value="TAF8"/>
</dbReference>
<evidence type="ECO:0000256" key="6">
    <source>
        <dbReference type="ARBA" id="ARBA00022490"/>
    </source>
</evidence>
<dbReference type="SMART" id="SM00636">
    <property type="entry name" value="Glyco_18"/>
    <property type="match status" value="1"/>
</dbReference>
<dbReference type="GO" id="GO:0006367">
    <property type="term" value="P:transcription initiation at RNA polymerase II promoter"/>
    <property type="evidence" value="ECO:0007669"/>
    <property type="project" value="TreeGrafter"/>
</dbReference>
<keyword evidence="7" id="KW-0221">Differentiation</keyword>
<dbReference type="GO" id="GO:0005669">
    <property type="term" value="C:transcription factor TFIID complex"/>
    <property type="evidence" value="ECO:0007669"/>
    <property type="project" value="InterPro"/>
</dbReference>
<keyword evidence="10" id="KW-0804">Transcription</keyword>
<dbReference type="SUPFAM" id="SSF47113">
    <property type="entry name" value="Histone-fold"/>
    <property type="match status" value="1"/>
</dbReference>
<dbReference type="Pfam" id="PF10406">
    <property type="entry name" value="TAF8_C"/>
    <property type="match status" value="1"/>
</dbReference>
<comment type="similarity">
    <text evidence="3">Belongs to the TAF8 family.</text>
</comment>
<dbReference type="GO" id="GO:0003743">
    <property type="term" value="F:translation initiation factor activity"/>
    <property type="evidence" value="ECO:0007669"/>
    <property type="project" value="UniProtKB-KW"/>
</dbReference>
<evidence type="ECO:0000256" key="10">
    <source>
        <dbReference type="ARBA" id="ARBA00023163"/>
    </source>
</evidence>
<dbReference type="GO" id="GO:0030154">
    <property type="term" value="P:cell differentiation"/>
    <property type="evidence" value="ECO:0007669"/>
    <property type="project" value="UniProtKB-KW"/>
</dbReference>
<dbReference type="InterPro" id="IPR001579">
    <property type="entry name" value="Glyco_hydro_18_chit_AS"/>
</dbReference>
<feature type="region of interest" description="Disordered" evidence="14">
    <location>
        <begin position="1"/>
        <end position="23"/>
    </location>
</feature>
<protein>
    <recommendedName>
        <fullName evidence="4">Transcription initiation factor TFIID subunit 8</fullName>
    </recommendedName>
    <alternativeName>
        <fullName evidence="13">TBP-associated factor 8</fullName>
    </alternativeName>
</protein>
<dbReference type="Pfam" id="PF07524">
    <property type="entry name" value="Bromo_TP"/>
    <property type="match status" value="1"/>
</dbReference>
<evidence type="ECO:0000256" key="4">
    <source>
        <dbReference type="ARBA" id="ARBA00017307"/>
    </source>
</evidence>
<evidence type="ECO:0000256" key="13">
    <source>
        <dbReference type="ARBA" id="ARBA00031721"/>
    </source>
</evidence>
<feature type="compositionally biased region" description="Acidic residues" evidence="14">
    <location>
        <begin position="241"/>
        <end position="255"/>
    </location>
</feature>
<dbReference type="GO" id="GO:0005737">
    <property type="term" value="C:cytoplasm"/>
    <property type="evidence" value="ECO:0007669"/>
    <property type="project" value="UniProtKB-SubCell"/>
</dbReference>
<dbReference type="GO" id="GO:0004568">
    <property type="term" value="F:chitinase activity"/>
    <property type="evidence" value="ECO:0007669"/>
    <property type="project" value="UniProtKB-ARBA"/>
</dbReference>
<reference evidence="16 17" key="1">
    <citation type="journal article" date="2012" name="Genome Biol.">
        <title>Sequencing three crocodilian genomes to illuminate the evolution of archosaurs and amniotes.</title>
        <authorList>
            <person name="St John J.A."/>
            <person name="Braun E.L."/>
            <person name="Isberg S.R."/>
            <person name="Miles L.G."/>
            <person name="Chong A.Y."/>
            <person name="Gongora J."/>
            <person name="Dalzell P."/>
            <person name="Moran C."/>
            <person name="Bed'hom B."/>
            <person name="Abzhanov A."/>
            <person name="Burgess S.C."/>
            <person name="Cooksey A.M."/>
            <person name="Castoe T.A."/>
            <person name="Crawford N.G."/>
            <person name="Densmore L.D."/>
            <person name="Drew J.C."/>
            <person name="Edwards S.V."/>
            <person name="Faircloth B.C."/>
            <person name="Fujita M.K."/>
            <person name="Greenwold M.J."/>
            <person name="Hoffmann F.G."/>
            <person name="Howard J.M."/>
            <person name="Iguchi T."/>
            <person name="Janes D.E."/>
            <person name="Khan S.Y."/>
            <person name="Kohno S."/>
            <person name="de Koning A.J."/>
            <person name="Lance S.L."/>
            <person name="McCarthy F.M."/>
            <person name="McCormack J.E."/>
            <person name="Merchant M.E."/>
            <person name="Peterson D.G."/>
            <person name="Pollock D.D."/>
            <person name="Pourmand N."/>
            <person name="Raney B.J."/>
            <person name="Roessler K.A."/>
            <person name="Sanford J.R."/>
            <person name="Sawyer R.H."/>
            <person name="Schmidt C.J."/>
            <person name="Triplett E.W."/>
            <person name="Tuberville T.D."/>
            <person name="Venegas-Anaya M."/>
            <person name="Howard J.T."/>
            <person name="Jarvis E.D."/>
            <person name="Guillette L.J.Jr."/>
            <person name="Glenn T.C."/>
            <person name="Green R.E."/>
            <person name="Ray D.A."/>
        </authorList>
    </citation>
    <scope>NUCLEOTIDE SEQUENCE [LARGE SCALE GENOMIC DNA]</scope>
    <source>
        <strain evidence="16">KSC_2009_1</strain>
    </source>
</reference>
<dbReference type="CDD" id="cd08049">
    <property type="entry name" value="TAF8"/>
    <property type="match status" value="1"/>
</dbReference>
<evidence type="ECO:0000256" key="14">
    <source>
        <dbReference type="SAM" id="MobiDB-lite"/>
    </source>
</evidence>